<dbReference type="Proteomes" id="UP000028302">
    <property type="component" value="Unassembled WGS sequence"/>
</dbReference>
<dbReference type="PANTHER" id="PTHR48267">
    <property type="entry name" value="CUPREDOXIN SUPERFAMILY PROTEIN"/>
    <property type="match status" value="1"/>
</dbReference>
<dbReference type="InterPro" id="IPR045087">
    <property type="entry name" value="Cu-oxidase_fam"/>
</dbReference>
<sequence>MAGAAVWPGGARAGVPGWRAFGVASPRTGVFQRPLPIPAQATGTLDAAGVRHYQIAARPGSSELVAGVQTPTWSYNGAWLGPTLRIPRHQPVQLHVHNGLDQPTTLHWHGAQVPGRMDGGPHSVITPGDTWTAAYTLTQPAATLWYHPHPHAYTGPQVYAGMAGMLWIDDDTDARLGLPRTYGIDDLPVAIQDRRLDADGRLAYMTAARDVMGMKGDRFLVNGVEQPYAEVAAGWLRLRVLNASNSRVVNLAFRDGRRFYVIAGDASLLAEPVPMEQLLLAPAERAQILVDLRGDYGRRVVLASDSGAAVPGLYRTPMDVDAHDRRGFDLLELRVGPALALGTRLPAQLVEQPSLTPDGPTRRFVMAGMIASGAFGHLQAGHGYAPRAANGPGGMSAGVGDRNLFAINGEYMDMDKINVRVQRGATEVWQVTNVSLMAHPFHMHGTSFLIRSRDGKAPPPHERSWKDVVLVRGGETVELVARFDHPADAAHAYMYHCHILEHEDNGMMGQFVVT</sequence>
<evidence type="ECO:0000313" key="5">
    <source>
        <dbReference type="EMBL" id="KEZ75712.1"/>
    </source>
</evidence>
<dbReference type="CDD" id="cd13867">
    <property type="entry name" value="CuRO_2_CueO_FtsP"/>
    <property type="match status" value="1"/>
</dbReference>
<dbReference type="Gene3D" id="2.60.40.420">
    <property type="entry name" value="Cupredoxins - blue copper proteins"/>
    <property type="match status" value="3"/>
</dbReference>
<dbReference type="Pfam" id="PF07732">
    <property type="entry name" value="Cu-oxidase_3"/>
    <property type="match status" value="1"/>
</dbReference>
<comment type="caution">
    <text evidence="5">The sequence shown here is derived from an EMBL/GenBank/DDBJ whole genome shotgun (WGS) entry which is preliminary data.</text>
</comment>
<dbReference type="EMBL" id="APNK01000060">
    <property type="protein sequence ID" value="KEZ75712.1"/>
    <property type="molecule type" value="Genomic_DNA"/>
</dbReference>
<dbReference type="InterPro" id="IPR011707">
    <property type="entry name" value="Cu-oxidase-like_N"/>
</dbReference>
<dbReference type="InterPro" id="IPR002355">
    <property type="entry name" value="Cu_oxidase_Cu_BS"/>
</dbReference>
<evidence type="ECO:0000259" key="3">
    <source>
        <dbReference type="Pfam" id="PF07731"/>
    </source>
</evidence>
<keyword evidence="6" id="KW-1185">Reference proteome</keyword>
<evidence type="ECO:0000313" key="6">
    <source>
        <dbReference type="Proteomes" id="UP000028302"/>
    </source>
</evidence>
<keyword evidence="2" id="KW-0560">Oxidoreductase</keyword>
<gene>
    <name evidence="5" type="ORF">C41B8_18597</name>
</gene>
<evidence type="ECO:0000256" key="1">
    <source>
        <dbReference type="ARBA" id="ARBA00022723"/>
    </source>
</evidence>
<dbReference type="PATRIC" id="fig|1304275.5.peg.3796"/>
<dbReference type="GO" id="GO:0016491">
    <property type="term" value="F:oxidoreductase activity"/>
    <property type="evidence" value="ECO:0007669"/>
    <property type="project" value="UniProtKB-KW"/>
</dbReference>
<dbReference type="CDD" id="cd13890">
    <property type="entry name" value="CuRO_3_CueO_FtsP"/>
    <property type="match status" value="1"/>
</dbReference>
<keyword evidence="1" id="KW-0479">Metal-binding</keyword>
<dbReference type="eggNOG" id="COG2132">
    <property type="taxonomic scope" value="Bacteria"/>
</dbReference>
<dbReference type="PROSITE" id="PS00080">
    <property type="entry name" value="MULTICOPPER_OXIDASE2"/>
    <property type="match status" value="1"/>
</dbReference>
<feature type="domain" description="Plastocyanin-like" evidence="3">
    <location>
        <begin position="398"/>
        <end position="513"/>
    </location>
</feature>
<proteinExistence type="predicted"/>
<dbReference type="PANTHER" id="PTHR48267:SF1">
    <property type="entry name" value="BILIRUBIN OXIDASE"/>
    <property type="match status" value="1"/>
</dbReference>
<dbReference type="AlphaFoldDB" id="A0A084IG78"/>
<protein>
    <submittedName>
        <fullName evidence="5">Multicopper oxidase type 3</fullName>
    </submittedName>
</protein>
<feature type="domain" description="Plastocyanin-like" evidence="4">
    <location>
        <begin position="65"/>
        <end position="171"/>
    </location>
</feature>
<dbReference type="GO" id="GO:0005507">
    <property type="term" value="F:copper ion binding"/>
    <property type="evidence" value="ECO:0007669"/>
    <property type="project" value="InterPro"/>
</dbReference>
<evidence type="ECO:0000256" key="2">
    <source>
        <dbReference type="ARBA" id="ARBA00023002"/>
    </source>
</evidence>
<dbReference type="SUPFAM" id="SSF49503">
    <property type="entry name" value="Cupredoxins"/>
    <property type="match status" value="3"/>
</dbReference>
<dbReference type="Pfam" id="PF07731">
    <property type="entry name" value="Cu-oxidase_2"/>
    <property type="match status" value="1"/>
</dbReference>
<reference evidence="5 6" key="1">
    <citation type="submission" date="2013-03" db="EMBL/GenBank/DDBJ databases">
        <title>Salinisphaera hydrothermalis C41B8 Genome Sequencing.</title>
        <authorList>
            <person name="Li C."/>
            <person name="Lai Q."/>
            <person name="Shao Z."/>
        </authorList>
    </citation>
    <scope>NUCLEOTIDE SEQUENCE [LARGE SCALE GENOMIC DNA]</scope>
    <source>
        <strain evidence="5 6">C41B8</strain>
    </source>
</reference>
<organism evidence="5 6">
    <name type="scientific">Salinisphaera hydrothermalis (strain C41B8)</name>
    <dbReference type="NCBI Taxonomy" id="1304275"/>
    <lineage>
        <taxon>Bacteria</taxon>
        <taxon>Pseudomonadati</taxon>
        <taxon>Pseudomonadota</taxon>
        <taxon>Gammaproteobacteria</taxon>
        <taxon>Salinisphaerales</taxon>
        <taxon>Salinisphaeraceae</taxon>
        <taxon>Salinisphaera</taxon>
    </lineage>
</organism>
<dbReference type="STRING" id="1304275.C41B8_18597"/>
<evidence type="ECO:0000259" key="4">
    <source>
        <dbReference type="Pfam" id="PF07732"/>
    </source>
</evidence>
<dbReference type="InterPro" id="IPR011706">
    <property type="entry name" value="Cu-oxidase_C"/>
</dbReference>
<dbReference type="InterPro" id="IPR008972">
    <property type="entry name" value="Cupredoxin"/>
</dbReference>
<accession>A0A084IG78</accession>
<name>A0A084IG78_SALHC</name>
<dbReference type="CDD" id="cd04232">
    <property type="entry name" value="CuRO_1_CueO_FtsP"/>
    <property type="match status" value="1"/>
</dbReference>